<evidence type="ECO:0000313" key="2">
    <source>
        <dbReference type="EMBL" id="CAI4014814.1"/>
    </source>
</evidence>
<protein>
    <submittedName>
        <fullName evidence="3">Guanidinoacetate N-methyltransferase</fullName>
    </submittedName>
</protein>
<dbReference type="PANTHER" id="PTHR32379">
    <property type="entry name" value="GUANIDINOACETATE N-METHYLTRANSFERASE"/>
    <property type="match status" value="1"/>
</dbReference>
<dbReference type="GO" id="GO:0005737">
    <property type="term" value="C:cytoplasm"/>
    <property type="evidence" value="ECO:0007669"/>
    <property type="project" value="TreeGrafter"/>
</dbReference>
<dbReference type="GO" id="GO:0006601">
    <property type="term" value="P:creatine biosynthetic process"/>
    <property type="evidence" value="ECO:0007669"/>
    <property type="project" value="TreeGrafter"/>
</dbReference>
<dbReference type="InterPro" id="IPR051038">
    <property type="entry name" value="RMT2/GAMT_Mtase"/>
</dbReference>
<proteinExistence type="predicted"/>
<dbReference type="CDD" id="cd02440">
    <property type="entry name" value="AdoMet_MTases"/>
    <property type="match status" value="1"/>
</dbReference>
<dbReference type="GO" id="GO:0030731">
    <property type="term" value="F:guanidinoacetate N-methyltransferase activity"/>
    <property type="evidence" value="ECO:0007669"/>
    <property type="project" value="TreeGrafter"/>
</dbReference>
<feature type="coiled-coil region" evidence="1">
    <location>
        <begin position="57"/>
        <end position="84"/>
    </location>
</feature>
<dbReference type="EMBL" id="CAMXCT020006501">
    <property type="protein sequence ID" value="CAL1168189.1"/>
    <property type="molecule type" value="Genomic_DNA"/>
</dbReference>
<dbReference type="GO" id="GO:0005634">
    <property type="term" value="C:nucleus"/>
    <property type="evidence" value="ECO:0007669"/>
    <property type="project" value="TreeGrafter"/>
</dbReference>
<keyword evidence="4" id="KW-1185">Reference proteome</keyword>
<reference evidence="2" key="1">
    <citation type="submission" date="2022-10" db="EMBL/GenBank/DDBJ databases">
        <authorList>
            <person name="Chen Y."/>
            <person name="Dougan E. K."/>
            <person name="Chan C."/>
            <person name="Rhodes N."/>
            <person name="Thang M."/>
        </authorList>
    </citation>
    <scope>NUCLEOTIDE SEQUENCE</scope>
</reference>
<dbReference type="EMBL" id="CAMXCT010006501">
    <property type="protein sequence ID" value="CAI4014814.1"/>
    <property type="molecule type" value="Genomic_DNA"/>
</dbReference>
<dbReference type="PANTHER" id="PTHR32379:SF1">
    <property type="entry name" value="GUANIDINOACETATE N-METHYLTRANSFERASE"/>
    <property type="match status" value="1"/>
</dbReference>
<reference evidence="3 4" key="2">
    <citation type="submission" date="2024-05" db="EMBL/GenBank/DDBJ databases">
        <authorList>
            <person name="Chen Y."/>
            <person name="Shah S."/>
            <person name="Dougan E. K."/>
            <person name="Thang M."/>
            <person name="Chan C."/>
        </authorList>
    </citation>
    <scope>NUCLEOTIDE SEQUENCE [LARGE SCALE GENOMIC DNA]</scope>
</reference>
<gene>
    <name evidence="2" type="ORF">C1SCF055_LOCUS39684</name>
</gene>
<keyword evidence="1" id="KW-0175">Coiled coil</keyword>
<evidence type="ECO:0000313" key="4">
    <source>
        <dbReference type="Proteomes" id="UP001152797"/>
    </source>
</evidence>
<comment type="caution">
    <text evidence="2">The sequence shown here is derived from an EMBL/GenBank/DDBJ whole genome shotgun (WGS) entry which is preliminary data.</text>
</comment>
<evidence type="ECO:0000256" key="1">
    <source>
        <dbReference type="SAM" id="Coils"/>
    </source>
</evidence>
<sequence>MKVLKGRDAKRPLFAESLTGVAFVLEGKSYVAISAVCERPMDSSDLVGEPALKRARLRESQTEISGTEKQNDQLQERIADHRHDATERSPAGIPFPVTQLRSAACQCYELLRCGKIKISCCMLLCCNFGAVRSAFLMTDATYFDGVKQLMQGWCIRDGCCLSIACGDLGNFAAMRQRETDPMAPLDLCTDRSRKEFQDWADGLFFSLDREGKEQLLDADGQQVMMEWEKPYVEKCAEELKVTPDCDVLEIGFGCGYSASRIQDFKPRSHTIIECSEVVLERLQQWAATRPKVQIISGTWQQRLPELGMFDCIFFDDYGQPGISDREMLINCPNERYKQIYAQSPTHFHAFLEIALQYHSRQGTRISGYLVSPIVVDRDDVAITYGSINVHPPAHCNYYFRDEAVVPIFAKRLGQHGLA</sequence>
<organism evidence="2">
    <name type="scientific">Cladocopium goreaui</name>
    <dbReference type="NCBI Taxonomy" id="2562237"/>
    <lineage>
        <taxon>Eukaryota</taxon>
        <taxon>Sar</taxon>
        <taxon>Alveolata</taxon>
        <taxon>Dinophyceae</taxon>
        <taxon>Suessiales</taxon>
        <taxon>Symbiodiniaceae</taxon>
        <taxon>Cladocopium</taxon>
    </lineage>
</organism>
<dbReference type="OrthoDB" id="19014at2759"/>
<evidence type="ECO:0000313" key="3">
    <source>
        <dbReference type="EMBL" id="CAL4802126.1"/>
    </source>
</evidence>
<dbReference type="AlphaFoldDB" id="A0A9P1DQY2"/>
<name>A0A9P1DQY2_9DINO</name>
<dbReference type="Proteomes" id="UP001152797">
    <property type="component" value="Unassembled WGS sequence"/>
</dbReference>
<dbReference type="EMBL" id="CAMXCT030006501">
    <property type="protein sequence ID" value="CAL4802126.1"/>
    <property type="molecule type" value="Genomic_DNA"/>
</dbReference>
<dbReference type="Gene3D" id="3.40.50.150">
    <property type="entry name" value="Vaccinia Virus protein VP39"/>
    <property type="match status" value="1"/>
</dbReference>
<accession>A0A9P1DQY2</accession>
<dbReference type="SUPFAM" id="SSF53335">
    <property type="entry name" value="S-adenosyl-L-methionine-dependent methyltransferases"/>
    <property type="match status" value="1"/>
</dbReference>
<dbReference type="InterPro" id="IPR029063">
    <property type="entry name" value="SAM-dependent_MTases_sf"/>
</dbReference>